<evidence type="ECO:0000313" key="4">
    <source>
        <dbReference type="EMBL" id="MFD2639335.1"/>
    </source>
</evidence>
<evidence type="ECO:0000256" key="2">
    <source>
        <dbReference type="ARBA" id="ARBA00022801"/>
    </source>
</evidence>
<dbReference type="GO" id="GO:0016787">
    <property type="term" value="F:hydrolase activity"/>
    <property type="evidence" value="ECO:0007669"/>
    <property type="project" value="UniProtKB-KW"/>
</dbReference>
<reference evidence="5" key="1">
    <citation type="journal article" date="2019" name="Int. J. Syst. Evol. Microbiol.">
        <title>The Global Catalogue of Microorganisms (GCM) 10K type strain sequencing project: providing services to taxonomists for standard genome sequencing and annotation.</title>
        <authorList>
            <consortium name="The Broad Institute Genomics Platform"/>
            <consortium name="The Broad Institute Genome Sequencing Center for Infectious Disease"/>
            <person name="Wu L."/>
            <person name="Ma J."/>
        </authorList>
    </citation>
    <scope>NUCLEOTIDE SEQUENCE [LARGE SCALE GENOMIC DNA]</scope>
    <source>
        <strain evidence="5">TISTR 1571</strain>
    </source>
</reference>
<dbReference type="PIRSF" id="PIRSF006305">
    <property type="entry name" value="Maf"/>
    <property type="match status" value="1"/>
</dbReference>
<comment type="cofactor">
    <cofactor evidence="1 3">
        <name>a divalent metal cation</name>
        <dbReference type="ChEBI" id="CHEBI:60240"/>
    </cofactor>
</comment>
<dbReference type="Pfam" id="PF02545">
    <property type="entry name" value="Maf"/>
    <property type="match status" value="1"/>
</dbReference>
<keyword evidence="3" id="KW-0546">Nucleotide metabolism</keyword>
<dbReference type="InterPro" id="IPR003697">
    <property type="entry name" value="Maf-like"/>
</dbReference>
<dbReference type="HAMAP" id="MF_00528">
    <property type="entry name" value="Maf"/>
    <property type="match status" value="1"/>
</dbReference>
<feature type="site" description="Important for substrate specificity" evidence="3">
    <location>
        <position position="13"/>
    </location>
</feature>
<feature type="active site" description="Proton acceptor" evidence="3">
    <location>
        <position position="70"/>
    </location>
</feature>
<organism evidence="4 5">
    <name type="scientific">Piscibacillus salipiscarius</name>
    <dbReference type="NCBI Taxonomy" id="299480"/>
    <lineage>
        <taxon>Bacteria</taxon>
        <taxon>Bacillati</taxon>
        <taxon>Bacillota</taxon>
        <taxon>Bacilli</taxon>
        <taxon>Bacillales</taxon>
        <taxon>Bacillaceae</taxon>
        <taxon>Piscibacillus</taxon>
    </lineage>
</organism>
<comment type="subcellular location">
    <subcellularLocation>
        <location evidence="3">Cytoplasm</location>
    </subcellularLocation>
</comment>
<comment type="similarity">
    <text evidence="3">Belongs to the Maf family. YhdE subfamily.</text>
</comment>
<protein>
    <recommendedName>
        <fullName evidence="3">dTTP/UTP pyrophosphatase</fullName>
        <shortName evidence="3">dTTPase/UTPase</shortName>
        <ecNumber evidence="3">3.6.1.9</ecNumber>
    </recommendedName>
    <alternativeName>
        <fullName evidence="3">Nucleoside triphosphate pyrophosphatase</fullName>
    </alternativeName>
    <alternativeName>
        <fullName evidence="3">Nucleotide pyrophosphatase</fullName>
        <shortName evidence="3">Nucleotide PPase</shortName>
    </alternativeName>
</protein>
<sequence>MEPKLILGSSSPRRQELLKQVHIPFTIRKPEADESQITEQNPEKKVAHLAQFKSRHINLLDSNEVILSADTVVSFQNKIFEKPKSKDEAYHMISLLSGSIHDVYSGFTIRTNTEEKTFVERTEVEFWPLDKQDIQWYISTDDPYDKAGAYGIQSIGAMFVKQIKGDYYNVVGLPISRVVKELTKFGIKSEYN</sequence>
<dbReference type="PANTHER" id="PTHR43213:SF5">
    <property type="entry name" value="BIFUNCTIONAL DTTP_UTP PYROPHOSPHATASE_METHYLTRANSFERASE PROTEIN-RELATED"/>
    <property type="match status" value="1"/>
</dbReference>
<feature type="site" description="Important for substrate specificity" evidence="3">
    <location>
        <position position="71"/>
    </location>
</feature>
<evidence type="ECO:0000256" key="1">
    <source>
        <dbReference type="ARBA" id="ARBA00001968"/>
    </source>
</evidence>
<dbReference type="PANTHER" id="PTHR43213">
    <property type="entry name" value="BIFUNCTIONAL DTTP/UTP PYROPHOSPHATASE/METHYLTRANSFERASE PROTEIN-RELATED"/>
    <property type="match status" value="1"/>
</dbReference>
<dbReference type="EC" id="3.6.1.9" evidence="3"/>
<gene>
    <name evidence="4" type="ORF">ACFSW4_10695</name>
</gene>
<dbReference type="Gene3D" id="3.90.950.10">
    <property type="match status" value="1"/>
</dbReference>
<dbReference type="Proteomes" id="UP001597452">
    <property type="component" value="Unassembled WGS sequence"/>
</dbReference>
<dbReference type="EMBL" id="JBHUMZ010000023">
    <property type="protein sequence ID" value="MFD2639335.1"/>
    <property type="molecule type" value="Genomic_DNA"/>
</dbReference>
<keyword evidence="3" id="KW-0963">Cytoplasm</keyword>
<feature type="site" description="Important for substrate specificity" evidence="3">
    <location>
        <position position="153"/>
    </location>
</feature>
<evidence type="ECO:0000256" key="3">
    <source>
        <dbReference type="HAMAP-Rule" id="MF_00528"/>
    </source>
</evidence>
<keyword evidence="2 3" id="KW-0378">Hydrolase</keyword>
<comment type="function">
    <text evidence="3">Nucleoside triphosphate pyrophosphatase that hydrolyzes dTTP and UTP. May have a dual role in cell division arrest and in preventing the incorporation of modified nucleotides into cellular nucleic acids.</text>
</comment>
<keyword evidence="5" id="KW-1185">Reference proteome</keyword>
<comment type="catalytic activity">
    <reaction evidence="3">
        <text>UTP + H2O = UMP + diphosphate + H(+)</text>
        <dbReference type="Rhea" id="RHEA:29395"/>
        <dbReference type="ChEBI" id="CHEBI:15377"/>
        <dbReference type="ChEBI" id="CHEBI:15378"/>
        <dbReference type="ChEBI" id="CHEBI:33019"/>
        <dbReference type="ChEBI" id="CHEBI:46398"/>
        <dbReference type="ChEBI" id="CHEBI:57865"/>
        <dbReference type="EC" id="3.6.1.9"/>
    </reaction>
</comment>
<accession>A0ABW5QC72</accession>
<dbReference type="SUPFAM" id="SSF52972">
    <property type="entry name" value="ITPase-like"/>
    <property type="match status" value="1"/>
</dbReference>
<comment type="caution">
    <text evidence="3">Lacks conserved residue(s) required for the propagation of feature annotation.</text>
</comment>
<comment type="caution">
    <text evidence="4">The sequence shown here is derived from an EMBL/GenBank/DDBJ whole genome shotgun (WGS) entry which is preliminary data.</text>
</comment>
<comment type="catalytic activity">
    <reaction evidence="3">
        <text>dTTP + H2O = dTMP + diphosphate + H(+)</text>
        <dbReference type="Rhea" id="RHEA:28534"/>
        <dbReference type="ChEBI" id="CHEBI:15377"/>
        <dbReference type="ChEBI" id="CHEBI:15378"/>
        <dbReference type="ChEBI" id="CHEBI:33019"/>
        <dbReference type="ChEBI" id="CHEBI:37568"/>
        <dbReference type="ChEBI" id="CHEBI:63528"/>
        <dbReference type="EC" id="3.6.1.9"/>
    </reaction>
</comment>
<dbReference type="InterPro" id="IPR029001">
    <property type="entry name" value="ITPase-like_fam"/>
</dbReference>
<dbReference type="CDD" id="cd00555">
    <property type="entry name" value="Maf"/>
    <property type="match status" value="1"/>
</dbReference>
<dbReference type="NCBIfam" id="TIGR00172">
    <property type="entry name" value="maf"/>
    <property type="match status" value="1"/>
</dbReference>
<name>A0ABW5QC72_9BACI</name>
<evidence type="ECO:0000313" key="5">
    <source>
        <dbReference type="Proteomes" id="UP001597452"/>
    </source>
</evidence>
<dbReference type="RefSeq" id="WP_054753750.1">
    <property type="nucleotide sequence ID" value="NZ_JBHUMZ010000023.1"/>
</dbReference>
<proteinExistence type="inferred from homology"/>